<feature type="signal peptide" evidence="6">
    <location>
        <begin position="1"/>
        <end position="19"/>
    </location>
</feature>
<dbReference type="EMBL" id="VLKZ01000006">
    <property type="protein sequence ID" value="TWI55906.1"/>
    <property type="molecule type" value="Genomic_DNA"/>
</dbReference>
<keyword evidence="4" id="KW-0564">Palmitate</keyword>
<keyword evidence="1" id="KW-1003">Cell membrane</keyword>
<dbReference type="PANTHER" id="PTHR43649">
    <property type="entry name" value="ARABINOSE-BINDING PROTEIN-RELATED"/>
    <property type="match status" value="1"/>
</dbReference>
<comment type="caution">
    <text evidence="7">The sequence shown here is derived from an EMBL/GenBank/DDBJ whole genome shotgun (WGS) entry which is preliminary data.</text>
</comment>
<feature type="chain" id="PRO_5039377890" evidence="6">
    <location>
        <begin position="20"/>
        <end position="432"/>
    </location>
</feature>
<dbReference type="Proteomes" id="UP000315711">
    <property type="component" value="Unassembled WGS sequence"/>
</dbReference>
<gene>
    <name evidence="7" type="ORF">IQ10_02468</name>
</gene>
<keyword evidence="3" id="KW-0472">Membrane</keyword>
<sequence length="432" mass="48130">MKRLLFLCLSMLLAVGIIVGCSSDKTDNSSGDTGTDGDSDASVSEEVVTLNFFQFKVEIADQLQEMLKEFEAEHPNIKVKLETVGGGADYNAALKAKFASGEKPDIFNNGGFNELELWKEHLADLSGEPWVEHLLPIGKIPMTDEDGKLYGMPVNLEGYGFVYNKDLFEQAGITEPPATMAELQVAVEKLEENGITAFAAGYGEWWVVGQHLLNIPFAQQDDPVAFIEGLHAGTETFAGNKHFQDFKQVIDTEIKYGNPNPLTTDYNTQVTLFASGETAMIQQGNWTENMIYQINPDMNMAFLPIPLNDEADANRIPVGVPNNWALNKNSENLEEAKLLLDWMVSSETGQRYMTEEFAFIPAFDNIEPAGLGDLGESILEYSVNEQTIPWTWFRWPDGANQDFAAAIQEYVAGQIDYEEVLEKFQATWDNLK</sequence>
<evidence type="ECO:0000256" key="6">
    <source>
        <dbReference type="SAM" id="SignalP"/>
    </source>
</evidence>
<name>A0A562QIN0_9BACI</name>
<protein>
    <submittedName>
        <fullName evidence="7">Carbohydrate ABC transporter substrate-binding protein (CUT1 family)</fullName>
    </submittedName>
</protein>
<dbReference type="Pfam" id="PF01547">
    <property type="entry name" value="SBP_bac_1"/>
    <property type="match status" value="1"/>
</dbReference>
<reference evidence="7 8" key="1">
    <citation type="journal article" date="2015" name="Stand. Genomic Sci.">
        <title>Genomic Encyclopedia of Bacterial and Archaeal Type Strains, Phase III: the genomes of soil and plant-associated and newly described type strains.</title>
        <authorList>
            <person name="Whitman W.B."/>
            <person name="Woyke T."/>
            <person name="Klenk H.P."/>
            <person name="Zhou Y."/>
            <person name="Lilburn T.G."/>
            <person name="Beck B.J."/>
            <person name="De Vos P."/>
            <person name="Vandamme P."/>
            <person name="Eisen J.A."/>
            <person name="Garrity G."/>
            <person name="Hugenholtz P."/>
            <person name="Kyrpides N.C."/>
        </authorList>
    </citation>
    <scope>NUCLEOTIDE SEQUENCE [LARGE SCALE GENOMIC DNA]</scope>
    <source>
        <strain evidence="7 8">CGMCC 1.10116</strain>
    </source>
</reference>
<evidence type="ECO:0000256" key="4">
    <source>
        <dbReference type="ARBA" id="ARBA00023139"/>
    </source>
</evidence>
<dbReference type="Gene3D" id="3.40.190.10">
    <property type="entry name" value="Periplasmic binding protein-like II"/>
    <property type="match status" value="2"/>
</dbReference>
<evidence type="ECO:0000256" key="3">
    <source>
        <dbReference type="ARBA" id="ARBA00023136"/>
    </source>
</evidence>
<organism evidence="7 8">
    <name type="scientific">Halalkalibacter nanhaiisediminis</name>
    <dbReference type="NCBI Taxonomy" id="688079"/>
    <lineage>
        <taxon>Bacteria</taxon>
        <taxon>Bacillati</taxon>
        <taxon>Bacillota</taxon>
        <taxon>Bacilli</taxon>
        <taxon>Bacillales</taxon>
        <taxon>Bacillaceae</taxon>
        <taxon>Halalkalibacter</taxon>
    </lineage>
</organism>
<evidence type="ECO:0000313" key="8">
    <source>
        <dbReference type="Proteomes" id="UP000315711"/>
    </source>
</evidence>
<keyword evidence="8" id="KW-1185">Reference proteome</keyword>
<dbReference type="RefSeq" id="WP_144450757.1">
    <property type="nucleotide sequence ID" value="NZ_VLKZ01000006.1"/>
</dbReference>
<dbReference type="AlphaFoldDB" id="A0A562QIN0"/>
<evidence type="ECO:0000256" key="5">
    <source>
        <dbReference type="ARBA" id="ARBA00023288"/>
    </source>
</evidence>
<accession>A0A562QIN0</accession>
<dbReference type="InterPro" id="IPR050490">
    <property type="entry name" value="Bact_solute-bd_prot1"/>
</dbReference>
<dbReference type="SUPFAM" id="SSF53850">
    <property type="entry name" value="Periplasmic binding protein-like II"/>
    <property type="match status" value="1"/>
</dbReference>
<evidence type="ECO:0000256" key="2">
    <source>
        <dbReference type="ARBA" id="ARBA00022729"/>
    </source>
</evidence>
<evidence type="ECO:0000256" key="1">
    <source>
        <dbReference type="ARBA" id="ARBA00022475"/>
    </source>
</evidence>
<dbReference type="InterPro" id="IPR006059">
    <property type="entry name" value="SBP"/>
</dbReference>
<proteinExistence type="predicted"/>
<keyword evidence="2 6" id="KW-0732">Signal</keyword>
<dbReference type="PANTHER" id="PTHR43649:SF33">
    <property type="entry name" value="POLYGALACTURONAN_RHAMNOGALACTURONAN-BINDING PROTEIN YTCQ"/>
    <property type="match status" value="1"/>
</dbReference>
<dbReference type="PROSITE" id="PS51257">
    <property type="entry name" value="PROKAR_LIPOPROTEIN"/>
    <property type="match status" value="1"/>
</dbReference>
<evidence type="ECO:0000313" key="7">
    <source>
        <dbReference type="EMBL" id="TWI55906.1"/>
    </source>
</evidence>
<dbReference type="OrthoDB" id="9763054at2"/>
<keyword evidence="5" id="KW-0449">Lipoprotein</keyword>